<accession>A0AAV4XRT3</accession>
<gene>
    <name evidence="1" type="ORF">CEXT_72481</name>
</gene>
<sequence>MDEKQWSKQIQNLIQSALSPVSFALTALPPSNNNNEGIALDKGSQNHICVPPIALDSPFIAAIAFASCERPQVIAVICPLGSARTKDYFPSDWT</sequence>
<name>A0AAV4XRT3_CAEEX</name>
<evidence type="ECO:0000313" key="2">
    <source>
        <dbReference type="Proteomes" id="UP001054945"/>
    </source>
</evidence>
<dbReference type="EMBL" id="BPLR01000672">
    <property type="protein sequence ID" value="GIY96544.1"/>
    <property type="molecule type" value="Genomic_DNA"/>
</dbReference>
<proteinExistence type="predicted"/>
<dbReference type="AlphaFoldDB" id="A0AAV4XRT3"/>
<comment type="caution">
    <text evidence="1">The sequence shown here is derived from an EMBL/GenBank/DDBJ whole genome shotgun (WGS) entry which is preliminary data.</text>
</comment>
<protein>
    <submittedName>
        <fullName evidence="1">Uncharacterized protein</fullName>
    </submittedName>
</protein>
<keyword evidence="2" id="KW-1185">Reference proteome</keyword>
<organism evidence="1 2">
    <name type="scientific">Caerostris extrusa</name>
    <name type="common">Bark spider</name>
    <name type="synonym">Caerostris bankana</name>
    <dbReference type="NCBI Taxonomy" id="172846"/>
    <lineage>
        <taxon>Eukaryota</taxon>
        <taxon>Metazoa</taxon>
        <taxon>Ecdysozoa</taxon>
        <taxon>Arthropoda</taxon>
        <taxon>Chelicerata</taxon>
        <taxon>Arachnida</taxon>
        <taxon>Araneae</taxon>
        <taxon>Araneomorphae</taxon>
        <taxon>Entelegynae</taxon>
        <taxon>Araneoidea</taxon>
        <taxon>Araneidae</taxon>
        <taxon>Caerostris</taxon>
    </lineage>
</organism>
<dbReference type="Proteomes" id="UP001054945">
    <property type="component" value="Unassembled WGS sequence"/>
</dbReference>
<reference evidence="1 2" key="1">
    <citation type="submission" date="2021-06" db="EMBL/GenBank/DDBJ databases">
        <title>Caerostris extrusa draft genome.</title>
        <authorList>
            <person name="Kono N."/>
            <person name="Arakawa K."/>
        </authorList>
    </citation>
    <scope>NUCLEOTIDE SEQUENCE [LARGE SCALE GENOMIC DNA]</scope>
</reference>
<evidence type="ECO:0000313" key="1">
    <source>
        <dbReference type="EMBL" id="GIY96544.1"/>
    </source>
</evidence>